<feature type="domain" description="Cation/H+ exchanger transmembrane" evidence="8">
    <location>
        <begin position="23"/>
        <end position="377"/>
    </location>
</feature>
<dbReference type="PANTHER" id="PTHR42751:SF6">
    <property type="entry name" value="CONSERVED INTEGRAL MEMBRANE TRANSPORT PROTEIN-RELATED"/>
    <property type="match status" value="1"/>
</dbReference>
<feature type="transmembrane region" description="Helical" evidence="7">
    <location>
        <begin position="12"/>
        <end position="28"/>
    </location>
</feature>
<sequence length="403" mass="41461">MVLASAGEEAARLLLEIGAVISCLAVIARVASRIGFSPIPAYLLLGLLLGTDEPFRLERSAGFIESSSQIGVVLLLLLLGIEYSGEELLGSLRRSAPIGLVDLVLNATPGVLAGLLLGWGALGAVFLGGITYMTSSGIVAKLLGDLGRTGNRETPQILAVLVMEDLAMSVYLPLVAGLLVGGSALATTGSVALALLAVTVVLAVSTRYGEHISRVIFSRSDEALLFSVLGLALLIAGLAESVHVSAAVGAFLLGTAISGRTSDAAHDLIAPLRDLFAGVFFVFFAFQIDPAELVPVLPQVLALAAITTLTKVATGWIAGARAGIGVPGRFRAGFALVARGEFSIVIAGLSVGSSFADELRPFAAAYVLVLAIVGPMLTRLGDGLVERWWRSGRDIGHAAGEAA</sequence>
<dbReference type="EMBL" id="CP045851">
    <property type="protein sequence ID" value="QGG95885.1"/>
    <property type="molecule type" value="Genomic_DNA"/>
</dbReference>
<feature type="transmembrane region" description="Helical" evidence="7">
    <location>
        <begin position="34"/>
        <end position="51"/>
    </location>
</feature>
<feature type="transmembrane region" description="Helical" evidence="7">
    <location>
        <begin position="223"/>
        <end position="256"/>
    </location>
</feature>
<feature type="transmembrane region" description="Helical" evidence="7">
    <location>
        <begin position="103"/>
        <end position="127"/>
    </location>
</feature>
<protein>
    <submittedName>
        <fullName evidence="9">Cation:proton antiporter</fullName>
    </submittedName>
</protein>
<dbReference type="KEGG" id="atq:GH723_12680"/>
<organism evidence="9 10">
    <name type="scientific">Actinomarinicola tropica</name>
    <dbReference type="NCBI Taxonomy" id="2789776"/>
    <lineage>
        <taxon>Bacteria</taxon>
        <taxon>Bacillati</taxon>
        <taxon>Actinomycetota</taxon>
        <taxon>Acidimicrobiia</taxon>
        <taxon>Acidimicrobiales</taxon>
        <taxon>Iamiaceae</taxon>
        <taxon>Actinomarinicola</taxon>
    </lineage>
</organism>
<feature type="transmembrane region" description="Helical" evidence="7">
    <location>
        <begin position="362"/>
        <end position="381"/>
    </location>
</feature>
<keyword evidence="3" id="KW-0813">Transport</keyword>
<evidence type="ECO:0000259" key="8">
    <source>
        <dbReference type="Pfam" id="PF00999"/>
    </source>
</evidence>
<keyword evidence="10" id="KW-1185">Reference proteome</keyword>
<feature type="transmembrane region" description="Helical" evidence="7">
    <location>
        <begin position="63"/>
        <end position="83"/>
    </location>
</feature>
<evidence type="ECO:0000256" key="6">
    <source>
        <dbReference type="ARBA" id="ARBA00023136"/>
    </source>
</evidence>
<reference evidence="9 10" key="1">
    <citation type="submission" date="2019-11" db="EMBL/GenBank/DDBJ databases">
        <authorList>
            <person name="He Y."/>
        </authorList>
    </citation>
    <scope>NUCLEOTIDE SEQUENCE [LARGE SCALE GENOMIC DNA]</scope>
    <source>
        <strain evidence="9 10">SCSIO 58843</strain>
    </source>
</reference>
<dbReference type="PANTHER" id="PTHR42751">
    <property type="entry name" value="SODIUM/HYDROGEN EXCHANGER FAMILY/TRKA DOMAIN PROTEIN"/>
    <property type="match status" value="1"/>
</dbReference>
<dbReference type="InterPro" id="IPR038770">
    <property type="entry name" value="Na+/solute_symporter_sf"/>
</dbReference>
<comment type="similarity">
    <text evidence="2">Belongs to the monovalent cation:proton antiporter 2 (CPA2) transporter (TC 2.A.37) family.</text>
</comment>
<evidence type="ECO:0000313" key="9">
    <source>
        <dbReference type="EMBL" id="QGG95885.1"/>
    </source>
</evidence>
<feature type="transmembrane region" description="Helical" evidence="7">
    <location>
        <begin position="170"/>
        <end position="203"/>
    </location>
</feature>
<gene>
    <name evidence="9" type="ORF">GH723_12680</name>
</gene>
<evidence type="ECO:0000256" key="2">
    <source>
        <dbReference type="ARBA" id="ARBA00005551"/>
    </source>
</evidence>
<evidence type="ECO:0000256" key="4">
    <source>
        <dbReference type="ARBA" id="ARBA00022692"/>
    </source>
</evidence>
<dbReference type="InterPro" id="IPR006153">
    <property type="entry name" value="Cation/H_exchanger_TM"/>
</dbReference>
<dbReference type="RefSeq" id="WP_153759991.1">
    <property type="nucleotide sequence ID" value="NZ_CP045851.1"/>
</dbReference>
<dbReference type="Gene3D" id="1.20.1530.20">
    <property type="match status" value="1"/>
</dbReference>
<evidence type="ECO:0000256" key="7">
    <source>
        <dbReference type="SAM" id="Phobius"/>
    </source>
</evidence>
<keyword evidence="4 7" id="KW-0812">Transmembrane</keyword>
<evidence type="ECO:0000313" key="10">
    <source>
        <dbReference type="Proteomes" id="UP000334019"/>
    </source>
</evidence>
<dbReference type="Proteomes" id="UP000334019">
    <property type="component" value="Chromosome"/>
</dbReference>
<dbReference type="GO" id="GO:1902600">
    <property type="term" value="P:proton transmembrane transport"/>
    <property type="evidence" value="ECO:0007669"/>
    <property type="project" value="InterPro"/>
</dbReference>
<proteinExistence type="inferred from homology"/>
<feature type="transmembrane region" description="Helical" evidence="7">
    <location>
        <begin position="332"/>
        <end position="356"/>
    </location>
</feature>
<evidence type="ECO:0000256" key="5">
    <source>
        <dbReference type="ARBA" id="ARBA00022989"/>
    </source>
</evidence>
<feature type="transmembrane region" description="Helical" evidence="7">
    <location>
        <begin position="300"/>
        <end position="320"/>
    </location>
</feature>
<accession>A0A5Q2RRS3</accession>
<evidence type="ECO:0000256" key="1">
    <source>
        <dbReference type="ARBA" id="ARBA00004141"/>
    </source>
</evidence>
<keyword evidence="5 7" id="KW-1133">Transmembrane helix</keyword>
<comment type="subcellular location">
    <subcellularLocation>
        <location evidence="1">Membrane</location>
        <topology evidence="1">Multi-pass membrane protein</topology>
    </subcellularLocation>
</comment>
<dbReference type="GO" id="GO:0016020">
    <property type="term" value="C:membrane"/>
    <property type="evidence" value="ECO:0007669"/>
    <property type="project" value="UniProtKB-SubCell"/>
</dbReference>
<name>A0A5Q2RRS3_9ACTN</name>
<keyword evidence="6 7" id="KW-0472">Membrane</keyword>
<dbReference type="Pfam" id="PF00999">
    <property type="entry name" value="Na_H_Exchanger"/>
    <property type="match status" value="1"/>
</dbReference>
<evidence type="ECO:0000256" key="3">
    <source>
        <dbReference type="ARBA" id="ARBA00022448"/>
    </source>
</evidence>
<dbReference type="AlphaFoldDB" id="A0A5Q2RRS3"/>
<dbReference type="GO" id="GO:0015297">
    <property type="term" value="F:antiporter activity"/>
    <property type="evidence" value="ECO:0007669"/>
    <property type="project" value="InterPro"/>
</dbReference>